<accession>A0A4Y2FN14</accession>
<keyword evidence="2" id="KW-1185">Reference proteome</keyword>
<name>A0A4Y2FN14_ARAVE</name>
<gene>
    <name evidence="1" type="ORF">AVEN_38631_1</name>
</gene>
<comment type="caution">
    <text evidence="1">The sequence shown here is derived from an EMBL/GenBank/DDBJ whole genome shotgun (WGS) entry which is preliminary data.</text>
</comment>
<reference evidence="1 2" key="1">
    <citation type="journal article" date="2019" name="Sci. Rep.">
        <title>Orb-weaving spider Araneus ventricosus genome elucidates the spidroin gene catalogue.</title>
        <authorList>
            <person name="Kono N."/>
            <person name="Nakamura H."/>
            <person name="Ohtoshi R."/>
            <person name="Moran D.A.P."/>
            <person name="Shinohara A."/>
            <person name="Yoshida Y."/>
            <person name="Fujiwara M."/>
            <person name="Mori M."/>
            <person name="Tomita M."/>
            <person name="Arakawa K."/>
        </authorList>
    </citation>
    <scope>NUCLEOTIDE SEQUENCE [LARGE SCALE GENOMIC DNA]</scope>
</reference>
<organism evidence="1 2">
    <name type="scientific">Araneus ventricosus</name>
    <name type="common">Orbweaver spider</name>
    <name type="synonym">Epeira ventricosa</name>
    <dbReference type="NCBI Taxonomy" id="182803"/>
    <lineage>
        <taxon>Eukaryota</taxon>
        <taxon>Metazoa</taxon>
        <taxon>Ecdysozoa</taxon>
        <taxon>Arthropoda</taxon>
        <taxon>Chelicerata</taxon>
        <taxon>Arachnida</taxon>
        <taxon>Araneae</taxon>
        <taxon>Araneomorphae</taxon>
        <taxon>Entelegynae</taxon>
        <taxon>Araneoidea</taxon>
        <taxon>Araneidae</taxon>
        <taxon>Araneus</taxon>
    </lineage>
</organism>
<evidence type="ECO:0000313" key="2">
    <source>
        <dbReference type="Proteomes" id="UP000499080"/>
    </source>
</evidence>
<evidence type="ECO:0000313" key="1">
    <source>
        <dbReference type="EMBL" id="GBM41759.1"/>
    </source>
</evidence>
<dbReference type="EMBL" id="BGPR01000972">
    <property type="protein sequence ID" value="GBM41759.1"/>
    <property type="molecule type" value="Genomic_DNA"/>
</dbReference>
<dbReference type="Proteomes" id="UP000499080">
    <property type="component" value="Unassembled WGS sequence"/>
</dbReference>
<dbReference type="AlphaFoldDB" id="A0A4Y2FN14"/>
<sequence>MNYFSVIRLPAGQITQPQSCAFLHGVDWKQSTLDRWSLSAARGWPAPNGTALTHWTPLGLRKAGQIYYPLCSFCVAPGTLLCGSLSWERGRGDVTPHSGPVSFSRETKIIVTKLKTIET</sequence>
<proteinExistence type="predicted"/>
<protein>
    <submittedName>
        <fullName evidence="1">Uncharacterized protein</fullName>
    </submittedName>
</protein>